<dbReference type="PROSITE" id="PS50267">
    <property type="entry name" value="NA_NEUROTRAN_SYMP_3"/>
    <property type="match status" value="1"/>
</dbReference>
<keyword evidence="5 6" id="KW-0472">Membrane</keyword>
<feature type="transmembrane region" description="Helical" evidence="6">
    <location>
        <begin position="169"/>
        <end position="190"/>
    </location>
</feature>
<evidence type="ECO:0000256" key="1">
    <source>
        <dbReference type="ARBA" id="ARBA00004141"/>
    </source>
</evidence>
<feature type="transmembrane region" description="Helical" evidence="6">
    <location>
        <begin position="438"/>
        <end position="462"/>
    </location>
</feature>
<feature type="transmembrane region" description="Helical" evidence="6">
    <location>
        <begin position="305"/>
        <end position="332"/>
    </location>
</feature>
<dbReference type="PANTHER" id="PTHR42948">
    <property type="entry name" value="TRANSPORTER"/>
    <property type="match status" value="1"/>
</dbReference>
<evidence type="ECO:0000256" key="4">
    <source>
        <dbReference type="ARBA" id="ARBA00022989"/>
    </source>
</evidence>
<dbReference type="NCBIfam" id="NF037979">
    <property type="entry name" value="Na_transp"/>
    <property type="match status" value="1"/>
</dbReference>
<feature type="transmembrane region" description="Helical" evidence="6">
    <location>
        <begin position="220"/>
        <end position="243"/>
    </location>
</feature>
<evidence type="ECO:0000256" key="2">
    <source>
        <dbReference type="ARBA" id="ARBA00022448"/>
    </source>
</evidence>
<dbReference type="InterPro" id="IPR037272">
    <property type="entry name" value="SNS_sf"/>
</dbReference>
<dbReference type="Pfam" id="PF00209">
    <property type="entry name" value="SNF"/>
    <property type="match status" value="2"/>
</dbReference>
<evidence type="ECO:0000256" key="3">
    <source>
        <dbReference type="ARBA" id="ARBA00022692"/>
    </source>
</evidence>
<feature type="transmembrane region" description="Helical" evidence="6">
    <location>
        <begin position="86"/>
        <end position="110"/>
    </location>
</feature>
<keyword evidence="8" id="KW-1185">Reference proteome</keyword>
<dbReference type="InterPro" id="IPR047218">
    <property type="entry name" value="YocR/YhdH-like"/>
</dbReference>
<dbReference type="EMBL" id="JACOPN010000002">
    <property type="protein sequence ID" value="MBC5716275.1"/>
    <property type="molecule type" value="Genomic_DNA"/>
</dbReference>
<feature type="transmembrane region" description="Helical" evidence="6">
    <location>
        <begin position="395"/>
        <end position="417"/>
    </location>
</feature>
<gene>
    <name evidence="7" type="ORF">H8S55_02880</name>
</gene>
<feature type="transmembrane region" description="Helical" evidence="6">
    <location>
        <begin position="40"/>
        <end position="65"/>
    </location>
</feature>
<dbReference type="GO" id="GO:0016020">
    <property type="term" value="C:membrane"/>
    <property type="evidence" value="ECO:0007669"/>
    <property type="project" value="UniProtKB-SubCell"/>
</dbReference>
<feature type="transmembrane region" description="Helical" evidence="6">
    <location>
        <begin position="264"/>
        <end position="285"/>
    </location>
</feature>
<protein>
    <submittedName>
        <fullName evidence="7">Sodium-dependent transporter</fullName>
    </submittedName>
</protein>
<dbReference type="AlphaFoldDB" id="A0A8J6IXD2"/>
<evidence type="ECO:0000313" key="8">
    <source>
        <dbReference type="Proteomes" id="UP000602260"/>
    </source>
</evidence>
<reference evidence="7" key="1">
    <citation type="submission" date="2020-08" db="EMBL/GenBank/DDBJ databases">
        <title>Genome public.</title>
        <authorList>
            <person name="Liu C."/>
            <person name="Sun Q."/>
        </authorList>
    </citation>
    <scope>NUCLEOTIDE SEQUENCE</scope>
    <source>
        <strain evidence="7">BX5</strain>
    </source>
</reference>
<dbReference type="CDD" id="cd10336">
    <property type="entry name" value="SLC6sbd_Tyt1-Like"/>
    <property type="match status" value="1"/>
</dbReference>
<feature type="transmembrane region" description="Helical" evidence="6">
    <location>
        <begin position="353"/>
        <end position="375"/>
    </location>
</feature>
<dbReference type="Proteomes" id="UP000602260">
    <property type="component" value="Unassembled WGS sequence"/>
</dbReference>
<organism evidence="7 8">
    <name type="scientific">Flintibacter faecis</name>
    <dbReference type="NCBI Taxonomy" id="2763047"/>
    <lineage>
        <taxon>Bacteria</taxon>
        <taxon>Bacillati</taxon>
        <taxon>Bacillota</taxon>
        <taxon>Clostridia</taxon>
        <taxon>Eubacteriales</taxon>
        <taxon>Flintibacter</taxon>
    </lineage>
</organism>
<keyword evidence="2" id="KW-0813">Transport</keyword>
<evidence type="ECO:0000256" key="6">
    <source>
        <dbReference type="SAM" id="Phobius"/>
    </source>
</evidence>
<proteinExistence type="predicted"/>
<sequence length="466" mass="50635">MKKKSSGFSGSLGFVLAAAGSAVGVGNIWRFPYLCAKDGGGLFLVVYLVLVLTFGFVLLTTDVAIGRRTKLNALNAYAALGKKWRFLGFLTFLVPALIMTYYSVIGGWILKYLTAYLTTDGSAPAQDGYFTGFITAPVAPIVFTLIFLAFTAFVVYCGVEKGIERYSRILMPGLLLLIVGIAIFSLTLSYQGEDGITRTGLQGLGVYLLPNLEGLTVQRFLQVLLDAMSQLFFSLSVSMGIMITYGSYVKDDVDLGKATNQIEIFDTAAAFLSGMMIIPAVYVFLGTEGMTFGPSLTFVSLPKVFQSMGLVGRLVGAAFFLMLGFAALTSCVSVMETLVANCMELFHKSRKQMCAVIGLYSLVTAVLICLGYNALYFELPLPNGSVGQLLDVMDYISNSFLMPFISLLTSILIGWIVGPKWICDEVQKNGEAFPRAGLYSVLVRYVVPVVMLVLFLVSTGLWKLNF</sequence>
<comment type="caution">
    <text evidence="7">The sequence shown here is derived from an EMBL/GenBank/DDBJ whole genome shotgun (WGS) entry which is preliminary data.</text>
</comment>
<evidence type="ECO:0000256" key="5">
    <source>
        <dbReference type="ARBA" id="ARBA00023136"/>
    </source>
</evidence>
<accession>A0A8J6IXD2</accession>
<dbReference type="SUPFAM" id="SSF161070">
    <property type="entry name" value="SNF-like"/>
    <property type="match status" value="1"/>
</dbReference>
<evidence type="ECO:0000313" key="7">
    <source>
        <dbReference type="EMBL" id="MBC5716275.1"/>
    </source>
</evidence>
<dbReference type="PANTHER" id="PTHR42948:SF1">
    <property type="entry name" value="TRANSPORTER"/>
    <property type="match status" value="1"/>
</dbReference>
<comment type="subcellular location">
    <subcellularLocation>
        <location evidence="1">Membrane</location>
        <topology evidence="1">Multi-pass membrane protein</topology>
    </subcellularLocation>
</comment>
<name>A0A8J6IXD2_9FIRM</name>
<keyword evidence="3 6" id="KW-0812">Transmembrane</keyword>
<dbReference type="PRINTS" id="PR00176">
    <property type="entry name" value="NANEUSMPORT"/>
</dbReference>
<dbReference type="InterPro" id="IPR000175">
    <property type="entry name" value="Na/ntran_symport"/>
</dbReference>
<feature type="transmembrane region" description="Helical" evidence="6">
    <location>
        <begin position="130"/>
        <end position="157"/>
    </location>
</feature>
<dbReference type="RefSeq" id="WP_186877760.1">
    <property type="nucleotide sequence ID" value="NZ_JACOPN010000002.1"/>
</dbReference>
<keyword evidence="4 6" id="KW-1133">Transmembrane helix</keyword>